<reference evidence="1" key="1">
    <citation type="journal article" date="2014" name="Front. Microbiol.">
        <title>High frequency of phylogenetically diverse reductive dehalogenase-homologous genes in deep subseafloor sedimentary metagenomes.</title>
        <authorList>
            <person name="Kawai M."/>
            <person name="Futagami T."/>
            <person name="Toyoda A."/>
            <person name="Takaki Y."/>
            <person name="Nishi S."/>
            <person name="Hori S."/>
            <person name="Arai W."/>
            <person name="Tsubouchi T."/>
            <person name="Morono Y."/>
            <person name="Uchiyama I."/>
            <person name="Ito T."/>
            <person name="Fujiyama A."/>
            <person name="Inagaki F."/>
            <person name="Takami H."/>
        </authorList>
    </citation>
    <scope>NUCLEOTIDE SEQUENCE</scope>
    <source>
        <strain evidence="1">Expedition CK06-06</strain>
    </source>
</reference>
<gene>
    <name evidence="1" type="ORF">S03H2_38076</name>
</gene>
<protein>
    <submittedName>
        <fullName evidence="1">Uncharacterized protein</fullName>
    </submittedName>
</protein>
<dbReference type="EMBL" id="BARU01023462">
    <property type="protein sequence ID" value="GAH53406.1"/>
    <property type="molecule type" value="Genomic_DNA"/>
</dbReference>
<accession>X1G642</accession>
<sequence>MLMHEVGDAVFWQDKDVCIDMEDARLGILEAAQIVGKKYVDPQISSLLKSKRYASILSKISWMELGGTFARQDIFKWVPEKEQNNSDNFLRRSRDLGIIEAAVTRGEYKFVNPLYHLYMDFRRMELETSK</sequence>
<comment type="caution">
    <text evidence="1">The sequence shown here is derived from an EMBL/GenBank/DDBJ whole genome shotgun (WGS) entry which is preliminary data.</text>
</comment>
<organism evidence="1">
    <name type="scientific">marine sediment metagenome</name>
    <dbReference type="NCBI Taxonomy" id="412755"/>
    <lineage>
        <taxon>unclassified sequences</taxon>
        <taxon>metagenomes</taxon>
        <taxon>ecological metagenomes</taxon>
    </lineage>
</organism>
<proteinExistence type="predicted"/>
<dbReference type="AlphaFoldDB" id="X1G642"/>
<name>X1G642_9ZZZZ</name>
<evidence type="ECO:0000313" key="1">
    <source>
        <dbReference type="EMBL" id="GAH53406.1"/>
    </source>
</evidence>